<protein>
    <submittedName>
        <fullName evidence="1">Uncharacterized protein</fullName>
    </submittedName>
</protein>
<gene>
    <name evidence="1" type="ORF">scyTo_0027097</name>
</gene>
<keyword evidence="2" id="KW-1185">Reference proteome</keyword>
<feature type="non-terminal residue" evidence="1">
    <location>
        <position position="52"/>
    </location>
</feature>
<proteinExistence type="predicted"/>
<accession>A0A401QM16</accession>
<dbReference type="EMBL" id="BFAA01283119">
    <property type="protein sequence ID" value="GCB86416.1"/>
    <property type="molecule type" value="Genomic_DNA"/>
</dbReference>
<comment type="caution">
    <text evidence="1">The sequence shown here is derived from an EMBL/GenBank/DDBJ whole genome shotgun (WGS) entry which is preliminary data.</text>
</comment>
<name>A0A401QM16_SCYTO</name>
<evidence type="ECO:0000313" key="2">
    <source>
        <dbReference type="Proteomes" id="UP000288216"/>
    </source>
</evidence>
<organism evidence="1 2">
    <name type="scientific">Scyliorhinus torazame</name>
    <name type="common">Cloudy catshark</name>
    <name type="synonym">Catulus torazame</name>
    <dbReference type="NCBI Taxonomy" id="75743"/>
    <lineage>
        <taxon>Eukaryota</taxon>
        <taxon>Metazoa</taxon>
        <taxon>Chordata</taxon>
        <taxon>Craniata</taxon>
        <taxon>Vertebrata</taxon>
        <taxon>Chondrichthyes</taxon>
        <taxon>Elasmobranchii</taxon>
        <taxon>Galeomorphii</taxon>
        <taxon>Galeoidea</taxon>
        <taxon>Carcharhiniformes</taxon>
        <taxon>Scyliorhinidae</taxon>
        <taxon>Scyliorhinus</taxon>
    </lineage>
</organism>
<evidence type="ECO:0000313" key="1">
    <source>
        <dbReference type="EMBL" id="GCB86416.1"/>
    </source>
</evidence>
<dbReference type="Proteomes" id="UP000288216">
    <property type="component" value="Unassembled WGS sequence"/>
</dbReference>
<reference evidence="1 2" key="1">
    <citation type="journal article" date="2018" name="Nat. Ecol. Evol.">
        <title>Shark genomes provide insights into elasmobranch evolution and the origin of vertebrates.</title>
        <authorList>
            <person name="Hara Y"/>
            <person name="Yamaguchi K"/>
            <person name="Onimaru K"/>
            <person name="Kadota M"/>
            <person name="Koyanagi M"/>
            <person name="Keeley SD"/>
            <person name="Tatsumi K"/>
            <person name="Tanaka K"/>
            <person name="Motone F"/>
            <person name="Kageyama Y"/>
            <person name="Nozu R"/>
            <person name="Adachi N"/>
            <person name="Nishimura O"/>
            <person name="Nakagawa R"/>
            <person name="Tanegashima C"/>
            <person name="Kiyatake I"/>
            <person name="Matsumoto R"/>
            <person name="Murakumo K"/>
            <person name="Nishida K"/>
            <person name="Terakita A"/>
            <person name="Kuratani S"/>
            <person name="Sato K"/>
            <person name="Hyodo S Kuraku.S."/>
        </authorList>
    </citation>
    <scope>NUCLEOTIDE SEQUENCE [LARGE SCALE GENOMIC DNA]</scope>
</reference>
<sequence>MVPSIHVPDLDDILVLRQMQLSRAQHKAAHDSRAADLPVLAPDDNVRIHLLD</sequence>
<dbReference type="AlphaFoldDB" id="A0A401QM16"/>